<dbReference type="Proteomes" id="UP000818029">
    <property type="component" value="Chromosome D01"/>
</dbReference>
<dbReference type="InterPro" id="IPR044824">
    <property type="entry name" value="MAIN-like"/>
</dbReference>
<organism evidence="2 3">
    <name type="scientific">Gossypium hirsutum</name>
    <name type="common">Upland cotton</name>
    <name type="synonym">Gossypium mexicanum</name>
    <dbReference type="NCBI Taxonomy" id="3635"/>
    <lineage>
        <taxon>Eukaryota</taxon>
        <taxon>Viridiplantae</taxon>
        <taxon>Streptophyta</taxon>
        <taxon>Embryophyta</taxon>
        <taxon>Tracheophyta</taxon>
        <taxon>Spermatophyta</taxon>
        <taxon>Magnoliopsida</taxon>
        <taxon>eudicotyledons</taxon>
        <taxon>Gunneridae</taxon>
        <taxon>Pentapetalae</taxon>
        <taxon>rosids</taxon>
        <taxon>malvids</taxon>
        <taxon>Malvales</taxon>
        <taxon>Malvaceae</taxon>
        <taxon>Malvoideae</taxon>
        <taxon>Gossypium</taxon>
    </lineage>
</organism>
<keyword evidence="2" id="KW-1185">Reference proteome</keyword>
<dbReference type="PANTHER" id="PTHR46033:SF8">
    <property type="entry name" value="PROTEIN MAINTENANCE OF MERISTEMS-LIKE"/>
    <property type="match status" value="1"/>
</dbReference>
<dbReference type="Pfam" id="PF10536">
    <property type="entry name" value="PMD"/>
    <property type="match status" value="1"/>
</dbReference>
<sequence length="189" mass="21076">MAASLIRFDDRHISTAQAVMANDHVLECFIHNIGKPAIFEICGHLQAAGFLHAARMSRGCKLDLALFNALVERWRHETHTFHLPCGKCTITLEDVALQLGLPVDGLVIMGSAIVLGKVGLCQSLLGNVSDKFEGDWISMNWLKDNFNELPKDLENQTEEVIEQYARAYIMRLTGGILVPNKSRNLVHIK</sequence>
<reference evidence="3" key="2">
    <citation type="submission" date="2025-08" db="UniProtKB">
        <authorList>
            <consortium name="RefSeq"/>
        </authorList>
    </citation>
    <scope>IDENTIFICATION</scope>
</reference>
<gene>
    <name evidence="3" type="primary">LOC121213610</name>
</gene>
<protein>
    <submittedName>
        <fullName evidence="3">Protein MAIN-LIKE 2-like</fullName>
    </submittedName>
</protein>
<reference evidence="2" key="1">
    <citation type="journal article" date="2020" name="Nat. Genet.">
        <title>Genomic diversifications of five Gossypium allopolyploid species and their impact on cotton improvement.</title>
        <authorList>
            <person name="Chen Z.J."/>
            <person name="Sreedasyam A."/>
            <person name="Ando A."/>
            <person name="Song Q."/>
            <person name="De Santiago L.M."/>
            <person name="Hulse-Kemp A.M."/>
            <person name="Ding M."/>
            <person name="Ye W."/>
            <person name="Kirkbride R.C."/>
            <person name="Jenkins J."/>
            <person name="Plott C."/>
            <person name="Lovell J."/>
            <person name="Lin Y.M."/>
            <person name="Vaughn R."/>
            <person name="Liu B."/>
            <person name="Simpson S."/>
            <person name="Scheffler B.E."/>
            <person name="Wen L."/>
            <person name="Saski C.A."/>
            <person name="Grover C.E."/>
            <person name="Hu G."/>
            <person name="Conover J.L."/>
            <person name="Carlson J.W."/>
            <person name="Shu S."/>
            <person name="Boston L.B."/>
            <person name="Williams M."/>
            <person name="Peterson D.G."/>
            <person name="McGee K."/>
            <person name="Jones D.C."/>
            <person name="Wendel J.F."/>
            <person name="Stelly D.M."/>
            <person name="Grimwood J."/>
            <person name="Schmutz J."/>
        </authorList>
    </citation>
    <scope>NUCLEOTIDE SEQUENCE [LARGE SCALE GENOMIC DNA]</scope>
    <source>
        <strain evidence="2">cv. TM-1</strain>
    </source>
</reference>
<dbReference type="RefSeq" id="XP_040942343.1">
    <property type="nucleotide sequence ID" value="XM_041086409.1"/>
</dbReference>
<accession>A0ABM2ZI56</accession>
<dbReference type="InterPro" id="IPR019557">
    <property type="entry name" value="AminoTfrase-like_pln_mobile"/>
</dbReference>
<proteinExistence type="predicted"/>
<dbReference type="PANTHER" id="PTHR46033">
    <property type="entry name" value="PROTEIN MAIN-LIKE 2"/>
    <property type="match status" value="1"/>
</dbReference>
<evidence type="ECO:0000313" key="2">
    <source>
        <dbReference type="Proteomes" id="UP000818029"/>
    </source>
</evidence>
<evidence type="ECO:0000313" key="3">
    <source>
        <dbReference type="RefSeq" id="XP_040942343.1"/>
    </source>
</evidence>
<name>A0ABM2ZI56_GOSHI</name>
<evidence type="ECO:0000259" key="1">
    <source>
        <dbReference type="Pfam" id="PF10536"/>
    </source>
</evidence>
<dbReference type="GeneID" id="121213610"/>
<feature type="domain" description="Aminotransferase-like plant mobile" evidence="1">
    <location>
        <begin position="53"/>
        <end position="187"/>
    </location>
</feature>